<proteinExistence type="predicted"/>
<reference evidence="1 2" key="1">
    <citation type="journal article" date="2019" name="Int. J. Syst. Evol. Microbiol.">
        <title>The Global Catalogue of Microorganisms (GCM) 10K type strain sequencing project: providing services to taxonomists for standard genome sequencing and annotation.</title>
        <authorList>
            <consortium name="The Broad Institute Genomics Platform"/>
            <consortium name="The Broad Institute Genome Sequencing Center for Infectious Disease"/>
            <person name="Wu L."/>
            <person name="Ma J."/>
        </authorList>
    </citation>
    <scope>NUCLEOTIDE SEQUENCE [LARGE SCALE GENOMIC DNA]</scope>
    <source>
        <strain evidence="1 2">JCM 14193</strain>
    </source>
</reference>
<dbReference type="Proteomes" id="UP001500740">
    <property type="component" value="Unassembled WGS sequence"/>
</dbReference>
<gene>
    <name evidence="1" type="ORF">GCM10008935_07890</name>
</gene>
<name>A0ABN0ZQ84_9BACI</name>
<accession>A0ABN0ZQ84</accession>
<dbReference type="RefSeq" id="WP_343781948.1">
    <property type="nucleotide sequence ID" value="NZ_BAAACZ010000008.1"/>
</dbReference>
<comment type="caution">
    <text evidence="1">The sequence shown here is derived from an EMBL/GenBank/DDBJ whole genome shotgun (WGS) entry which is preliminary data.</text>
</comment>
<sequence>MIKNIRRKVANAISPEKSHSYPFVELNWATPESENKRSLERAHKKFKLEHGRPAIDDAEAWKWDREQLNVSLKELGLELASTEFIPEHFIEKENTPNSKNQG</sequence>
<protein>
    <submittedName>
        <fullName evidence="1">Uncharacterized protein</fullName>
    </submittedName>
</protein>
<dbReference type="EMBL" id="BAAACZ010000008">
    <property type="protein sequence ID" value="GAA0455453.1"/>
    <property type="molecule type" value="Genomic_DNA"/>
</dbReference>
<evidence type="ECO:0000313" key="2">
    <source>
        <dbReference type="Proteomes" id="UP001500740"/>
    </source>
</evidence>
<organism evidence="1 2">
    <name type="scientific">Alkalibacillus silvisoli</name>
    <dbReference type="NCBI Taxonomy" id="392823"/>
    <lineage>
        <taxon>Bacteria</taxon>
        <taxon>Bacillati</taxon>
        <taxon>Bacillota</taxon>
        <taxon>Bacilli</taxon>
        <taxon>Bacillales</taxon>
        <taxon>Bacillaceae</taxon>
        <taxon>Alkalibacillus</taxon>
    </lineage>
</organism>
<keyword evidence="2" id="KW-1185">Reference proteome</keyword>
<evidence type="ECO:0000313" key="1">
    <source>
        <dbReference type="EMBL" id="GAA0455453.1"/>
    </source>
</evidence>